<keyword evidence="4" id="KW-1003">Cell membrane</keyword>
<evidence type="ECO:0000256" key="6">
    <source>
        <dbReference type="ARBA" id="ARBA00022989"/>
    </source>
</evidence>
<dbReference type="Proteomes" id="UP000202922">
    <property type="component" value="Unassembled WGS sequence"/>
</dbReference>
<reference evidence="10" key="1">
    <citation type="submission" date="2017-05" db="EMBL/GenBank/DDBJ databases">
        <authorList>
            <person name="Rodrigo-Torres L."/>
            <person name="Arahal R. D."/>
            <person name="Lucena T."/>
        </authorList>
    </citation>
    <scope>NUCLEOTIDE SEQUENCE [LARGE SCALE GENOMIC DNA]</scope>
    <source>
        <strain evidence="10">CECT 8621</strain>
    </source>
</reference>
<evidence type="ECO:0000256" key="5">
    <source>
        <dbReference type="ARBA" id="ARBA00022692"/>
    </source>
</evidence>
<feature type="transmembrane region" description="Helical" evidence="8">
    <location>
        <begin position="135"/>
        <end position="155"/>
    </location>
</feature>
<feature type="transmembrane region" description="Helical" evidence="8">
    <location>
        <begin position="102"/>
        <end position="123"/>
    </location>
</feature>
<dbReference type="AlphaFoldDB" id="A0A238KSE0"/>
<name>A0A238KSE0_9RHOB</name>
<dbReference type="EMBL" id="FXYE01000002">
    <property type="protein sequence ID" value="SMX45743.1"/>
    <property type="molecule type" value="Genomic_DNA"/>
</dbReference>
<keyword evidence="6 8" id="KW-1133">Transmembrane helix</keyword>
<keyword evidence="3" id="KW-0813">Transport</keyword>
<comment type="subcellular location">
    <subcellularLocation>
        <location evidence="1">Cell membrane</location>
        <topology evidence="1">Multi-pass membrane protein</topology>
    </subcellularLocation>
</comment>
<evidence type="ECO:0000256" key="2">
    <source>
        <dbReference type="ARBA" id="ARBA00010735"/>
    </source>
</evidence>
<evidence type="ECO:0000256" key="3">
    <source>
        <dbReference type="ARBA" id="ARBA00022448"/>
    </source>
</evidence>
<evidence type="ECO:0000256" key="4">
    <source>
        <dbReference type="ARBA" id="ARBA00022475"/>
    </source>
</evidence>
<keyword evidence="10" id="KW-1185">Reference proteome</keyword>
<evidence type="ECO:0000256" key="8">
    <source>
        <dbReference type="SAM" id="Phobius"/>
    </source>
</evidence>
<evidence type="ECO:0000313" key="9">
    <source>
        <dbReference type="EMBL" id="SMX45743.1"/>
    </source>
</evidence>
<evidence type="ECO:0000313" key="10">
    <source>
        <dbReference type="Proteomes" id="UP000202922"/>
    </source>
</evidence>
<feature type="transmembrane region" description="Helical" evidence="8">
    <location>
        <begin position="20"/>
        <end position="40"/>
    </location>
</feature>
<dbReference type="OrthoDB" id="3579489at2"/>
<organism evidence="9 10">
    <name type="scientific">Actibacterium lipolyticum</name>
    <dbReference type="NCBI Taxonomy" id="1524263"/>
    <lineage>
        <taxon>Bacteria</taxon>
        <taxon>Pseudomonadati</taxon>
        <taxon>Pseudomonadota</taxon>
        <taxon>Alphaproteobacteria</taxon>
        <taxon>Rhodobacterales</taxon>
        <taxon>Roseobacteraceae</taxon>
        <taxon>Actibacterium</taxon>
    </lineage>
</organism>
<proteinExistence type="inferred from homology"/>
<protein>
    <submittedName>
        <fullName evidence="9">Inner membrane protein YgaZ</fullName>
    </submittedName>
</protein>
<dbReference type="PANTHER" id="PTHR34979">
    <property type="entry name" value="INNER MEMBRANE PROTEIN YGAZ"/>
    <property type="match status" value="1"/>
</dbReference>
<accession>A0A238KSE0</accession>
<gene>
    <name evidence="9" type="primary">ygaZ</name>
    <name evidence="9" type="ORF">COL8621_02879</name>
</gene>
<dbReference type="GO" id="GO:1903785">
    <property type="term" value="P:L-valine transmembrane transport"/>
    <property type="evidence" value="ECO:0007669"/>
    <property type="project" value="TreeGrafter"/>
</dbReference>
<keyword evidence="5 8" id="KW-0812">Transmembrane</keyword>
<feature type="transmembrane region" description="Helical" evidence="8">
    <location>
        <begin position="167"/>
        <end position="184"/>
    </location>
</feature>
<feature type="transmembrane region" description="Helical" evidence="8">
    <location>
        <begin position="213"/>
        <end position="231"/>
    </location>
</feature>
<keyword evidence="7 8" id="KW-0472">Membrane</keyword>
<dbReference type="PANTHER" id="PTHR34979:SF1">
    <property type="entry name" value="INNER MEMBRANE PROTEIN YGAZ"/>
    <property type="match status" value="1"/>
</dbReference>
<evidence type="ECO:0000256" key="7">
    <source>
        <dbReference type="ARBA" id="ARBA00023136"/>
    </source>
</evidence>
<dbReference type="RefSeq" id="WP_093967964.1">
    <property type="nucleotide sequence ID" value="NZ_FXYE01000002.1"/>
</dbReference>
<feature type="transmembrane region" description="Helical" evidence="8">
    <location>
        <begin position="46"/>
        <end position="65"/>
    </location>
</feature>
<dbReference type="InterPro" id="IPR011606">
    <property type="entry name" value="Brnchd-chn_aa_trnsp_permease"/>
</dbReference>
<evidence type="ECO:0000256" key="1">
    <source>
        <dbReference type="ARBA" id="ARBA00004651"/>
    </source>
</evidence>
<comment type="similarity">
    <text evidence="2">Belongs to the AzlC family.</text>
</comment>
<dbReference type="GO" id="GO:0005886">
    <property type="term" value="C:plasma membrane"/>
    <property type="evidence" value="ECO:0007669"/>
    <property type="project" value="UniProtKB-SubCell"/>
</dbReference>
<dbReference type="Pfam" id="PF03591">
    <property type="entry name" value="AzlC"/>
    <property type="match status" value="1"/>
</dbReference>
<sequence length="238" mass="25584">MTSPNSRSAFWLGVRHGAPFLFVVIPFAVLFGVVATEAGFNLAQVMGFSVLVIAGASQFAAIQLITENAPTAVILATALAVNLRMAMYSASLTPHLGAAPLWQRALMAYFLVDQSYAVGVARFEKHPEMSRAQKTAYFFGVILPICPMWYLMTYAGAVMGQEIPPEYALDFAVPITFLALIAPALRTLAHVAAALVSVAVALALAFLPYNGGLMIASIAAMMAGAQVELWLKRQNRWT</sequence>
<feature type="transmembrane region" description="Helical" evidence="8">
    <location>
        <begin position="72"/>
        <end position="90"/>
    </location>
</feature>